<evidence type="ECO:0000256" key="1">
    <source>
        <dbReference type="ARBA" id="ARBA00007404"/>
    </source>
</evidence>
<sequence length="779" mass="85711">MAGRMLEGAGKGYKYMTFVAMAGASLECLKLPIMKVLMLAMRSYRCGLLGSRINLFKCVRRLYSKHSVSLRGASDSQIVFETGHVARFASGAVVVSQGDNAVLATVVGKRGTGSNSGFVSLSVDFRQSAAAVGRIPLNYLRRELKRSDADILISRAIDRSLRPLFAKEFDGEAQVICKPLSLSDDGDPLILGLNAASAALAVSNVPWDGPVAAVRVGLIDNQIIINPSLADLKQSSLDMVVTGDKSGTRVVMVEMDGDQLSQEVLLECFQMALNESKNIADMITKMAEEDGKAKWEVEVIEPDEMMCEEITSLCKERLYYILTDSRHDKFSRDKSISDLELETLELLEEKYERSEMRQFYASLVKKTLREIVLETNIRCDGRNLDDFRPVNIRVDVYKKLHGSALFQRGQTQVFGTVTFDSPSAAFHPDSISQLLGSQRKKMFMLHYEFPPFATSEIDTSRGANRRELGHGALAEKALKRLIPEQFPYSIRLACQVLESNGSSSMASVCAGSLALLDAGVPLKSSAGGVAIGMISDESGEKNKILTDLLGIEDYAGDMDFKIAGTANGITAMQMDLKVPGISLQILKEALLKGQRGIEHMLTLMGEVQSSPRVEFKSSVPVVETMSLPSFRQHILFRSGGFNAKLIDAETGVKMSIEDESTISLMAPNKGKLQVAKKMMEKLFEEGVEIELVFGALYKGEIVEILENGVMVRLKKGMRPIFMRNSNLDVRHVAHASALNLEVGSIITVQYLGRDAHTGQHRICRKTLQSTSMPMKNLNR</sequence>
<dbReference type="InterPro" id="IPR036612">
    <property type="entry name" value="KH_dom_type_1_sf"/>
</dbReference>
<dbReference type="InterPro" id="IPR001247">
    <property type="entry name" value="ExoRNase_PH_dom1"/>
</dbReference>
<dbReference type="Gene3D" id="3.30.1370.10">
    <property type="entry name" value="K Homology domain, type 1"/>
    <property type="match status" value="1"/>
</dbReference>
<accession>A0A0N4UYV2</accession>
<dbReference type="GO" id="GO:0000965">
    <property type="term" value="P:mitochondrial RNA 3'-end processing"/>
    <property type="evidence" value="ECO:0007669"/>
    <property type="project" value="TreeGrafter"/>
</dbReference>
<dbReference type="SUPFAM" id="SSF54211">
    <property type="entry name" value="Ribosomal protein S5 domain 2-like"/>
    <property type="match status" value="2"/>
</dbReference>
<dbReference type="AlphaFoldDB" id="A0A0N4UYV2"/>
<dbReference type="EC" id="2.7.7.8" evidence="2"/>
<dbReference type="Gene3D" id="3.30.230.70">
    <property type="entry name" value="GHMP Kinase, N-terminal domain"/>
    <property type="match status" value="2"/>
</dbReference>
<proteinExistence type="inferred from homology"/>
<dbReference type="PIRSF" id="PIRSF005499">
    <property type="entry name" value="PNPase"/>
    <property type="match status" value="1"/>
</dbReference>
<reference evidence="7 8" key="2">
    <citation type="submission" date="2018-10" db="EMBL/GenBank/DDBJ databases">
        <authorList>
            <consortium name="Pathogen Informatics"/>
        </authorList>
    </citation>
    <scope>NUCLEOTIDE SEQUENCE [LARGE SCALE GENOMIC DNA]</scope>
</reference>
<dbReference type="InterPro" id="IPR012162">
    <property type="entry name" value="PNPase"/>
</dbReference>
<evidence type="ECO:0000256" key="5">
    <source>
        <dbReference type="ARBA" id="ARBA00022884"/>
    </source>
</evidence>
<gene>
    <name evidence="7" type="ORF">EVEC_LOCUS2483</name>
</gene>
<dbReference type="GO" id="GO:0000175">
    <property type="term" value="F:3'-5'-RNA exonuclease activity"/>
    <property type="evidence" value="ECO:0007669"/>
    <property type="project" value="TreeGrafter"/>
</dbReference>
<dbReference type="InterPro" id="IPR003029">
    <property type="entry name" value="S1_domain"/>
</dbReference>
<dbReference type="GO" id="GO:0003723">
    <property type="term" value="F:RNA binding"/>
    <property type="evidence" value="ECO:0007669"/>
    <property type="project" value="UniProtKB-KW"/>
</dbReference>
<comment type="similarity">
    <text evidence="1">Belongs to the polyribonucleotide nucleotidyltransferase family.</text>
</comment>
<dbReference type="FunFam" id="3.30.230.70:FF:000001">
    <property type="entry name" value="Polyribonucleotide nucleotidyltransferase"/>
    <property type="match status" value="1"/>
</dbReference>
<evidence type="ECO:0000256" key="2">
    <source>
        <dbReference type="ARBA" id="ARBA00012416"/>
    </source>
</evidence>
<dbReference type="PROSITE" id="PS50126">
    <property type="entry name" value="S1"/>
    <property type="match status" value="1"/>
</dbReference>
<dbReference type="PANTHER" id="PTHR11252">
    <property type="entry name" value="POLYRIBONUCLEOTIDE NUCLEOTIDYLTRANSFERASE"/>
    <property type="match status" value="1"/>
</dbReference>
<dbReference type="Pfam" id="PF03726">
    <property type="entry name" value="PNPase"/>
    <property type="match status" value="1"/>
</dbReference>
<protein>
    <recommendedName>
        <fullName evidence="2">polyribonucleotide nucleotidyltransferase</fullName>
        <ecNumber evidence="2">2.7.7.8</ecNumber>
    </recommendedName>
</protein>
<keyword evidence="8" id="KW-1185">Reference proteome</keyword>
<dbReference type="Pfam" id="PF03725">
    <property type="entry name" value="RNase_PH_C"/>
    <property type="match status" value="1"/>
</dbReference>
<evidence type="ECO:0000313" key="9">
    <source>
        <dbReference type="WBParaSite" id="EVEC_0000277501-mRNA-1"/>
    </source>
</evidence>
<dbReference type="InterPro" id="IPR020568">
    <property type="entry name" value="Ribosomal_Su5_D2-typ_SF"/>
</dbReference>
<dbReference type="GO" id="GO:0005829">
    <property type="term" value="C:cytosol"/>
    <property type="evidence" value="ECO:0007669"/>
    <property type="project" value="TreeGrafter"/>
</dbReference>
<evidence type="ECO:0000259" key="6">
    <source>
        <dbReference type="PROSITE" id="PS50126"/>
    </source>
</evidence>
<dbReference type="STRING" id="51028.A0A0N4UYV2"/>
<keyword evidence="3" id="KW-0808">Transferase</keyword>
<dbReference type="InterPro" id="IPR015848">
    <property type="entry name" value="PNPase_PH_RNA-bd_bac/org-type"/>
</dbReference>
<keyword evidence="4" id="KW-0548">Nucleotidyltransferase</keyword>
<evidence type="ECO:0000256" key="3">
    <source>
        <dbReference type="ARBA" id="ARBA00022679"/>
    </source>
</evidence>
<keyword evidence="5" id="KW-0694">RNA-binding</keyword>
<reference evidence="9" key="1">
    <citation type="submission" date="2016-04" db="UniProtKB">
        <authorList>
            <consortium name="WormBaseParasite"/>
        </authorList>
    </citation>
    <scope>IDENTIFICATION</scope>
</reference>
<dbReference type="SUPFAM" id="SSF54791">
    <property type="entry name" value="Eukaryotic type KH-domain (KH-domain type I)"/>
    <property type="match status" value="1"/>
</dbReference>
<dbReference type="Pfam" id="PF01138">
    <property type="entry name" value="RNase_PH"/>
    <property type="match status" value="2"/>
</dbReference>
<evidence type="ECO:0000313" key="8">
    <source>
        <dbReference type="Proteomes" id="UP000274131"/>
    </source>
</evidence>
<dbReference type="NCBIfam" id="TIGR03591">
    <property type="entry name" value="polynuc_phos"/>
    <property type="match status" value="1"/>
</dbReference>
<dbReference type="InterPro" id="IPR036345">
    <property type="entry name" value="ExoRNase_PH_dom2_sf"/>
</dbReference>
<dbReference type="Proteomes" id="UP000274131">
    <property type="component" value="Unassembled WGS sequence"/>
</dbReference>
<dbReference type="OrthoDB" id="437922at2759"/>
<evidence type="ECO:0000256" key="4">
    <source>
        <dbReference type="ARBA" id="ARBA00022695"/>
    </source>
</evidence>
<organism evidence="9">
    <name type="scientific">Enterobius vermicularis</name>
    <name type="common">Human pinworm</name>
    <dbReference type="NCBI Taxonomy" id="51028"/>
    <lineage>
        <taxon>Eukaryota</taxon>
        <taxon>Metazoa</taxon>
        <taxon>Ecdysozoa</taxon>
        <taxon>Nematoda</taxon>
        <taxon>Chromadorea</taxon>
        <taxon>Rhabditida</taxon>
        <taxon>Spirurina</taxon>
        <taxon>Oxyuridomorpha</taxon>
        <taxon>Oxyuroidea</taxon>
        <taxon>Oxyuridae</taxon>
        <taxon>Enterobius</taxon>
    </lineage>
</organism>
<dbReference type="WBParaSite" id="EVEC_0000277501-mRNA-1">
    <property type="protein sequence ID" value="EVEC_0000277501-mRNA-1"/>
    <property type="gene ID" value="EVEC_0000277501"/>
</dbReference>
<dbReference type="PANTHER" id="PTHR11252:SF0">
    <property type="entry name" value="POLYRIBONUCLEOTIDE NUCLEOTIDYLTRANSFERASE 1, MITOCHONDRIAL"/>
    <property type="match status" value="1"/>
</dbReference>
<dbReference type="InterPro" id="IPR027408">
    <property type="entry name" value="PNPase/RNase_PH_dom_sf"/>
</dbReference>
<feature type="domain" description="S1 motif" evidence="6">
    <location>
        <begin position="694"/>
        <end position="765"/>
    </location>
</feature>
<evidence type="ECO:0000313" key="7">
    <source>
        <dbReference type="EMBL" id="VDD87340.1"/>
    </source>
</evidence>
<dbReference type="EMBL" id="UXUI01007389">
    <property type="protein sequence ID" value="VDD87340.1"/>
    <property type="molecule type" value="Genomic_DNA"/>
</dbReference>
<dbReference type="GO" id="GO:0000958">
    <property type="term" value="P:mitochondrial mRNA catabolic process"/>
    <property type="evidence" value="ECO:0007669"/>
    <property type="project" value="TreeGrafter"/>
</dbReference>
<dbReference type="NCBIfam" id="NF008805">
    <property type="entry name" value="PRK11824.1"/>
    <property type="match status" value="1"/>
</dbReference>
<name>A0A0N4UYV2_ENTVE</name>
<dbReference type="GO" id="GO:0005739">
    <property type="term" value="C:mitochondrion"/>
    <property type="evidence" value="ECO:0007669"/>
    <property type="project" value="TreeGrafter"/>
</dbReference>
<dbReference type="InterPro" id="IPR015847">
    <property type="entry name" value="ExoRNase_PH_dom2"/>
</dbReference>
<dbReference type="SUPFAM" id="SSF55666">
    <property type="entry name" value="Ribonuclease PH domain 2-like"/>
    <property type="match status" value="2"/>
</dbReference>
<dbReference type="CDD" id="cd11364">
    <property type="entry name" value="RNase_PH_PNPase_2"/>
    <property type="match status" value="1"/>
</dbReference>
<dbReference type="GO" id="GO:0004654">
    <property type="term" value="F:polyribonucleotide nucleotidyltransferase activity"/>
    <property type="evidence" value="ECO:0007669"/>
    <property type="project" value="UniProtKB-EC"/>
</dbReference>